<dbReference type="InterPro" id="IPR029044">
    <property type="entry name" value="Nucleotide-diphossugar_trans"/>
</dbReference>
<dbReference type="Gene3D" id="3.90.550.10">
    <property type="entry name" value="Spore Coat Polysaccharide Biosynthesis Protein SpsA, Chain A"/>
    <property type="match status" value="1"/>
</dbReference>
<evidence type="ECO:0000313" key="1">
    <source>
        <dbReference type="EMBL" id="TBF21681.1"/>
    </source>
</evidence>
<evidence type="ECO:0000313" key="2">
    <source>
        <dbReference type="Proteomes" id="UP000291892"/>
    </source>
</evidence>
<dbReference type="Proteomes" id="UP000291892">
    <property type="component" value="Unassembled WGS sequence"/>
</dbReference>
<proteinExistence type="predicted"/>
<comment type="caution">
    <text evidence="1">The sequence shown here is derived from an EMBL/GenBank/DDBJ whole genome shotgun (WGS) entry which is preliminary data.</text>
</comment>
<name>A0AAE8U5B5_9HYPH</name>
<dbReference type="EMBL" id="SIKX01000001">
    <property type="protein sequence ID" value="TBF21681.1"/>
    <property type="molecule type" value="Genomic_DNA"/>
</dbReference>
<dbReference type="SUPFAM" id="SSF53448">
    <property type="entry name" value="Nucleotide-diphospho-sugar transferases"/>
    <property type="match status" value="1"/>
</dbReference>
<protein>
    <submittedName>
        <fullName evidence="1">Glycosyltransferase family 2 protein</fullName>
    </submittedName>
</protein>
<dbReference type="AlphaFoldDB" id="A0AAE8U5B5"/>
<gene>
    <name evidence="1" type="ORF">ELG94_02550</name>
</gene>
<organism evidence="1 2">
    <name type="scientific">Rhizobium ruizarguesonis</name>
    <dbReference type="NCBI Taxonomy" id="2081791"/>
    <lineage>
        <taxon>Bacteria</taxon>
        <taxon>Pseudomonadati</taxon>
        <taxon>Pseudomonadota</taxon>
        <taxon>Alphaproteobacteria</taxon>
        <taxon>Hyphomicrobiales</taxon>
        <taxon>Rhizobiaceae</taxon>
        <taxon>Rhizobium/Agrobacterium group</taxon>
        <taxon>Rhizobium</taxon>
    </lineage>
</organism>
<sequence length="300" mass="33399">MKLAVSALASNEFAAQTPLFIFSDGARNPEEQKKVDQVRQQAKNVAGFKSLTVVERNENIGLAASIIDGVSFLCEQYGRVIVLEDDLITSPDFLRFMNQGLRLYGGNSKVASIHGYAYPVAEGNIPESYFLRGADCWGWATWARAWRHFEPDGAKLLKLLNDRGLAAEFDYGGNAYFLRILSDQIEGKNNSWAIRWHASAFLANMLTLYPQRSLVANSGFDGSGTHSGSDDVYKTLIGSAPKELKPIEVVENQLLKAKVADFFGKITRPDEKSSNEIVRISRRIAGHALRKLRSIRSRPR</sequence>
<reference evidence="1 2" key="1">
    <citation type="submission" date="2019-02" db="EMBL/GenBank/DDBJ databases">
        <title>The genomic architecture of introgression among sibling species of bacteria.</title>
        <authorList>
            <person name="Cavassim M.I.A."/>
            <person name="Moeskjaer S."/>
            <person name="Moslemi C."/>
            <person name="Fields B."/>
            <person name="Bachmann A."/>
            <person name="Vilhjalmsson B."/>
            <person name="Schierup M.H."/>
            <person name="Young J.P.W."/>
            <person name="Andersen S.U."/>
        </authorList>
    </citation>
    <scope>NUCLEOTIDE SEQUENCE [LARGE SCALE GENOMIC DNA]</scope>
    <source>
        <strain evidence="1 2">SM42</strain>
    </source>
</reference>
<accession>A0AAE8U5B5</accession>